<dbReference type="GO" id="GO:0012505">
    <property type="term" value="C:endomembrane system"/>
    <property type="evidence" value="ECO:0007669"/>
    <property type="project" value="UniProtKB-SubCell"/>
</dbReference>
<dbReference type="InterPro" id="IPR052527">
    <property type="entry name" value="Metal_cation-efflux_comp"/>
</dbReference>
<evidence type="ECO:0000256" key="4">
    <source>
        <dbReference type="ARBA" id="ARBA00023136"/>
    </source>
</evidence>
<gene>
    <name evidence="6" type="ordered locus">Acid_0983</name>
</gene>
<evidence type="ECO:0000256" key="1">
    <source>
        <dbReference type="ARBA" id="ARBA00004127"/>
    </source>
</evidence>
<sequence length="186" mass="20714">MYDSSLTTQLVRDAWAGLGVVWLLGAIRSKPAVRRGSGAVRIMELCFLAIAFSLLFQVRPWCELPFPLAVKWFGVILTFAGAGFAIWARFILGGNWSASVTVKRDHTLICSGPYGIVRHPIYTGLLLAALGAAIAFADLKSFLAPPLLAFAWRRKSLVEEEFMRNEFGDEYRAYATRVKALIPFVW</sequence>
<name>Q02AE1_SOLUE</name>
<keyword evidence="3 5" id="KW-1133">Transmembrane helix</keyword>
<dbReference type="InParanoid" id="Q02AE1"/>
<dbReference type="HOGENOM" id="CLU_065200_1_0_0"/>
<dbReference type="InterPro" id="IPR007318">
    <property type="entry name" value="Phopholipid_MeTrfase"/>
</dbReference>
<organism evidence="6">
    <name type="scientific">Solibacter usitatus (strain Ellin6076)</name>
    <dbReference type="NCBI Taxonomy" id="234267"/>
    <lineage>
        <taxon>Bacteria</taxon>
        <taxon>Pseudomonadati</taxon>
        <taxon>Acidobacteriota</taxon>
        <taxon>Terriglobia</taxon>
        <taxon>Bryobacterales</taxon>
        <taxon>Solibacteraceae</taxon>
        <taxon>Candidatus Solibacter</taxon>
    </lineage>
</organism>
<accession>Q02AE1</accession>
<reference evidence="6" key="1">
    <citation type="submission" date="2006-10" db="EMBL/GenBank/DDBJ databases">
        <title>Complete sequence of Solibacter usitatus Ellin6076.</title>
        <authorList>
            <consortium name="US DOE Joint Genome Institute"/>
            <person name="Copeland A."/>
            <person name="Lucas S."/>
            <person name="Lapidus A."/>
            <person name="Barry K."/>
            <person name="Detter J.C."/>
            <person name="Glavina del Rio T."/>
            <person name="Hammon N."/>
            <person name="Israni S."/>
            <person name="Dalin E."/>
            <person name="Tice H."/>
            <person name="Pitluck S."/>
            <person name="Thompson L.S."/>
            <person name="Brettin T."/>
            <person name="Bruce D."/>
            <person name="Han C."/>
            <person name="Tapia R."/>
            <person name="Gilna P."/>
            <person name="Schmutz J."/>
            <person name="Larimer F."/>
            <person name="Land M."/>
            <person name="Hauser L."/>
            <person name="Kyrpides N."/>
            <person name="Mikhailova N."/>
            <person name="Janssen P.H."/>
            <person name="Kuske C.R."/>
            <person name="Richardson P."/>
        </authorList>
    </citation>
    <scope>NUCLEOTIDE SEQUENCE</scope>
    <source>
        <strain evidence="6">Ellin6076</strain>
    </source>
</reference>
<dbReference type="GO" id="GO:0032259">
    <property type="term" value="P:methylation"/>
    <property type="evidence" value="ECO:0007669"/>
    <property type="project" value="UniProtKB-KW"/>
</dbReference>
<dbReference type="eggNOG" id="COG2020">
    <property type="taxonomic scope" value="Bacteria"/>
</dbReference>
<keyword evidence="2 5" id="KW-0812">Transmembrane</keyword>
<feature type="transmembrane region" description="Helical" evidence="5">
    <location>
        <begin position="39"/>
        <end position="58"/>
    </location>
</feature>
<evidence type="ECO:0000256" key="3">
    <source>
        <dbReference type="ARBA" id="ARBA00022989"/>
    </source>
</evidence>
<protein>
    <submittedName>
        <fullName evidence="6">Isoprenylcysteine carboxyl methyltransferase</fullName>
    </submittedName>
</protein>
<comment type="subcellular location">
    <subcellularLocation>
        <location evidence="1">Endomembrane system</location>
        <topology evidence="1">Multi-pass membrane protein</topology>
    </subcellularLocation>
</comment>
<evidence type="ECO:0000256" key="2">
    <source>
        <dbReference type="ARBA" id="ARBA00022692"/>
    </source>
</evidence>
<keyword evidence="6" id="KW-0489">Methyltransferase</keyword>
<dbReference type="EMBL" id="CP000473">
    <property type="protein sequence ID" value="ABJ81981.1"/>
    <property type="molecule type" value="Genomic_DNA"/>
</dbReference>
<dbReference type="PANTHER" id="PTHR43847:SF1">
    <property type="entry name" value="BLL3993 PROTEIN"/>
    <property type="match status" value="1"/>
</dbReference>
<dbReference type="KEGG" id="sus:Acid_0983"/>
<dbReference type="Pfam" id="PF04191">
    <property type="entry name" value="PEMT"/>
    <property type="match status" value="1"/>
</dbReference>
<feature type="transmembrane region" description="Helical" evidence="5">
    <location>
        <begin position="70"/>
        <end position="92"/>
    </location>
</feature>
<keyword evidence="4 5" id="KW-0472">Membrane</keyword>
<feature type="transmembrane region" description="Helical" evidence="5">
    <location>
        <begin position="6"/>
        <end position="27"/>
    </location>
</feature>
<evidence type="ECO:0000313" key="6">
    <source>
        <dbReference type="EMBL" id="ABJ81981.1"/>
    </source>
</evidence>
<evidence type="ECO:0000256" key="5">
    <source>
        <dbReference type="SAM" id="Phobius"/>
    </source>
</evidence>
<dbReference type="AlphaFoldDB" id="Q02AE1"/>
<proteinExistence type="predicted"/>
<dbReference type="PANTHER" id="PTHR43847">
    <property type="entry name" value="BLL3993 PROTEIN"/>
    <property type="match status" value="1"/>
</dbReference>
<keyword evidence="6" id="KW-0808">Transferase</keyword>
<dbReference type="Gene3D" id="1.20.120.1630">
    <property type="match status" value="1"/>
</dbReference>
<dbReference type="STRING" id="234267.Acid_0983"/>
<dbReference type="GO" id="GO:0008168">
    <property type="term" value="F:methyltransferase activity"/>
    <property type="evidence" value="ECO:0007669"/>
    <property type="project" value="UniProtKB-KW"/>
</dbReference>
<dbReference type="OrthoDB" id="5471300at2"/>